<comment type="caution">
    <text evidence="3">The sequence shown here is derived from an EMBL/GenBank/DDBJ whole genome shotgun (WGS) entry which is preliminary data.</text>
</comment>
<dbReference type="OrthoDB" id="9991317at2759"/>
<feature type="domain" description="CHAT" evidence="2">
    <location>
        <begin position="1093"/>
        <end position="1372"/>
    </location>
</feature>
<feature type="region of interest" description="Disordered" evidence="1">
    <location>
        <begin position="1"/>
        <end position="48"/>
    </location>
</feature>
<dbReference type="Pfam" id="PF12770">
    <property type="entry name" value="CHAT"/>
    <property type="match status" value="1"/>
</dbReference>
<dbReference type="Proteomes" id="UP000383932">
    <property type="component" value="Unassembled WGS sequence"/>
</dbReference>
<dbReference type="EMBL" id="SSOP01000187">
    <property type="protein sequence ID" value="KAB5590212.1"/>
    <property type="molecule type" value="Genomic_DNA"/>
</dbReference>
<reference evidence="3 4" key="1">
    <citation type="journal article" date="2019" name="Fungal Biol. Biotechnol.">
        <title>Draft genome sequence of fastidious pathogen Ceratobasidium theobromae, which causes vascular-streak dieback in Theobroma cacao.</title>
        <authorList>
            <person name="Ali S.S."/>
            <person name="Asman A."/>
            <person name="Shao J."/>
            <person name="Firmansyah A.P."/>
            <person name="Susilo A.W."/>
            <person name="Rosmana A."/>
            <person name="McMahon P."/>
            <person name="Junaid M."/>
            <person name="Guest D."/>
            <person name="Kheng T.Y."/>
            <person name="Meinhardt L.W."/>
            <person name="Bailey B.A."/>
        </authorList>
    </citation>
    <scope>NUCLEOTIDE SEQUENCE [LARGE SCALE GENOMIC DNA]</scope>
    <source>
        <strain evidence="3 4">CT2</strain>
    </source>
</reference>
<dbReference type="Gene3D" id="1.25.40.10">
    <property type="entry name" value="Tetratricopeptide repeat domain"/>
    <property type="match status" value="4"/>
</dbReference>
<evidence type="ECO:0000313" key="4">
    <source>
        <dbReference type="Proteomes" id="UP000383932"/>
    </source>
</evidence>
<evidence type="ECO:0000256" key="1">
    <source>
        <dbReference type="SAM" id="MobiDB-lite"/>
    </source>
</evidence>
<dbReference type="SUPFAM" id="SSF48452">
    <property type="entry name" value="TPR-like"/>
    <property type="match status" value="1"/>
</dbReference>
<dbReference type="PANTHER" id="PTHR19959:SF119">
    <property type="entry name" value="FUNGAL LIPASE-LIKE DOMAIN-CONTAINING PROTEIN"/>
    <property type="match status" value="1"/>
</dbReference>
<dbReference type="InterPro" id="IPR024983">
    <property type="entry name" value="CHAT_dom"/>
</dbReference>
<organism evidence="3 4">
    <name type="scientific">Ceratobasidium theobromae</name>
    <dbReference type="NCBI Taxonomy" id="1582974"/>
    <lineage>
        <taxon>Eukaryota</taxon>
        <taxon>Fungi</taxon>
        <taxon>Dikarya</taxon>
        <taxon>Basidiomycota</taxon>
        <taxon>Agaricomycotina</taxon>
        <taxon>Agaricomycetes</taxon>
        <taxon>Cantharellales</taxon>
        <taxon>Ceratobasidiaceae</taxon>
        <taxon>Ceratobasidium</taxon>
    </lineage>
</organism>
<keyword evidence="4" id="KW-1185">Reference proteome</keyword>
<dbReference type="InterPro" id="IPR011990">
    <property type="entry name" value="TPR-like_helical_dom_sf"/>
</dbReference>
<protein>
    <submittedName>
        <fullName evidence="3">Aromatic di-alanine and TPR containing protein</fullName>
    </submittedName>
</protein>
<gene>
    <name evidence="3" type="ORF">CTheo_6338</name>
</gene>
<name>A0A5N5QEN4_9AGAM</name>
<sequence>MQRKEEGNTKCTNPASLVGPGDSASVTTSTLIGADTEHVTPQNAMNQDEPRLELPENELSKIQSMLLKRLDWLRVHVPGDSGNHEAVEVNMDAMMTELEQIDLGSQDSEGQEFCKVVLIELMAIIKQDWNQTGDQTSSSFTLQLLDRGAMLVARTDATIGGEMLANLASLHLWQYQEFGSPDNLTCAVESHARSVSLGKTGIEDLATILGTQGTIYYDQFDDSGVMEDIERAIDCNVYAVLLTPEGNPDLPSLLSNLGIAHLRRFERLGEEEDMNSGIECQTRAVLLTPENDPEMPSLLNNLAGAHQSRFERLGNMDDIEKYIECQTHAVSLTPEGHPDMPIWLQNLGNAHRSRFERLGKIDDIDKSIECKAHAVSLTPKSHPDMPGLLDSLGNSYQSRFERLGNMDDIEKSIEHHTDAVSLAPKGHPQMPIWLNNLGSAHYRRFEQLGKKEDIEKTIECHTHAISLTAKGHPRMPVWQNNLGIAYQSRFELLGKMEDIDKSIEFHTCAVLLTPEGHPRMSDWLTSLGNSHQSRFVQLGKFEDSDKSIESHTRAVSLTPEDHPSRPTRLNNLGIAHLGRFDRLGKLEDLDSGVEYLACAVLLTPEGHPDIPSILSNLGGVHLRRFERLGKIDDINKSIEYHTRAASLTPKDHPAMPKLLNNLGGAHRRRFEQLGEMEDIDNSIDFHTRAVSLTPEGHLDMPSRLNNLGDAYQSRFERLGTTDDAEKSIQYHIHAISLTPEGHPHMPNWLTSLGNSHQSRFELLEMVEDSDKSIESQTRAVSLTPEGHPEMPTFLNNLGHAYLTRSRLTGDIQTLAQSLECFQKCSQTSTGSPIARFHAARKWAELAPMLDNSNSDQISAYRVAMNLVPEVIWLGETIVQRYADVQTIGDTVLQAAAAAIHAQEYASALEWLEQGRSVVWNQVLQLRNPFDKLSVAYPLLAANLQVLSFQLHNAGSSPVSLSTSAEEPLSLEEAARKHRKLAGQYDTLLEHIRSLPGFETFLRPRKTSELLPAAQTNPLVVINVHKYRCDALVLLPGKPDIGHIPLPDLTADKIANAFSQLQKTLELCGVRDRTGLRKPDVSRMYLWRNHFSNVLRILWSAVAKPVLEFLGYLSSTPGLLPRITWCTTGTLALLPLHAAGQYDQPGEKLPDYATSSYTPTISALLHARPSTATMHSRLLAIGQEDTPGQGRLPGTRSELDAIEVCAQPPLHYMRVEDSEATRAAVLDAIEEYDWVHLACHAHQNVYDPTESGFFLHDEMLSLATITQKSFKNKGLAFLSACQTATGDKKLADEAVHLASGMMMAGYPSVIATMWSVMDADAPIIAKEVYGRLLKDGKMDYRSSAWALHEAVAQLRAKVGDKAFERWAPYIHIGI</sequence>
<evidence type="ECO:0000259" key="2">
    <source>
        <dbReference type="Pfam" id="PF12770"/>
    </source>
</evidence>
<evidence type="ECO:0000313" key="3">
    <source>
        <dbReference type="EMBL" id="KAB5590212.1"/>
    </source>
</evidence>
<dbReference type="PANTHER" id="PTHR19959">
    <property type="entry name" value="KINESIN LIGHT CHAIN"/>
    <property type="match status" value="1"/>
</dbReference>
<accession>A0A5N5QEN4</accession>
<proteinExistence type="predicted"/>
<dbReference type="SUPFAM" id="SSF81901">
    <property type="entry name" value="HCP-like"/>
    <property type="match status" value="1"/>
</dbReference>